<gene>
    <name evidence="1" type="ORF">VV01_06650</name>
</gene>
<sequence length="167" mass="17026">MTADVLIVLHAEADLARGGSSLTPCGLQQAAAVADRLAVARPALLLSEPADAAALTAEAIAQAVALSSTATDDLSEGGRLNRAMHRAARHAEHGPAVLVTDSAATVDLLRSIMGERQLEHRYPGAISEGLPDTAVTHVMLTPGDEARVVSVADVGHLAAGLVTGHLP</sequence>
<dbReference type="InterPro" id="IPR029033">
    <property type="entry name" value="His_PPase_superfam"/>
</dbReference>
<keyword evidence="2" id="KW-1185">Reference proteome</keyword>
<evidence type="ECO:0008006" key="3">
    <source>
        <dbReference type="Google" id="ProtNLM"/>
    </source>
</evidence>
<protein>
    <recommendedName>
        <fullName evidence="3">Histidine phosphatase</fullName>
    </recommendedName>
</protein>
<comment type="caution">
    <text evidence="1">The sequence shown here is derived from an EMBL/GenBank/DDBJ whole genome shotgun (WGS) entry which is preliminary data.</text>
</comment>
<reference evidence="2" key="1">
    <citation type="submission" date="2015-03" db="EMBL/GenBank/DDBJ databases">
        <title>Luteipulveratus halotolerans sp. nov., a novel actinobacterium (Dermacoccaceae) from Sarawak, Malaysia.</title>
        <authorList>
            <person name="Juboi H."/>
            <person name="Basik A."/>
            <person name="Shamsul S.S."/>
            <person name="Arnold P."/>
            <person name="Schmitt E.K."/>
            <person name="Sanglier J.-J."/>
            <person name="Yeo T."/>
        </authorList>
    </citation>
    <scope>NUCLEOTIDE SEQUENCE [LARGE SCALE GENOMIC DNA]</scope>
    <source>
        <strain evidence="2">C296001</strain>
    </source>
</reference>
<organism evidence="1 2">
    <name type="scientific">Luteipulveratus halotolerans</name>
    <dbReference type="NCBI Taxonomy" id="1631356"/>
    <lineage>
        <taxon>Bacteria</taxon>
        <taxon>Bacillati</taxon>
        <taxon>Actinomycetota</taxon>
        <taxon>Actinomycetes</taxon>
        <taxon>Micrococcales</taxon>
        <taxon>Dermacoccaceae</taxon>
        <taxon>Luteipulveratus</taxon>
    </lineage>
</organism>
<dbReference type="OrthoDB" id="5241674at2"/>
<evidence type="ECO:0000313" key="2">
    <source>
        <dbReference type="Proteomes" id="UP000037397"/>
    </source>
</evidence>
<accession>A0A0L6CGF5</accession>
<name>A0A0L6CGF5_9MICO</name>
<dbReference type="Gene3D" id="3.40.50.1240">
    <property type="entry name" value="Phosphoglycerate mutase-like"/>
    <property type="match status" value="1"/>
</dbReference>
<proteinExistence type="predicted"/>
<dbReference type="SUPFAM" id="SSF53254">
    <property type="entry name" value="Phosphoglycerate mutase-like"/>
    <property type="match status" value="1"/>
</dbReference>
<evidence type="ECO:0000313" key="1">
    <source>
        <dbReference type="EMBL" id="KNX36901.1"/>
    </source>
</evidence>
<dbReference type="EMBL" id="LAIR01000002">
    <property type="protein sequence ID" value="KNX36901.1"/>
    <property type="molecule type" value="Genomic_DNA"/>
</dbReference>
<dbReference type="RefSeq" id="WP_050669207.1">
    <property type="nucleotide sequence ID" value="NZ_LAIR01000002.1"/>
</dbReference>
<dbReference type="Pfam" id="PF00300">
    <property type="entry name" value="His_Phos_1"/>
    <property type="match status" value="1"/>
</dbReference>
<dbReference type="AlphaFoldDB" id="A0A0L6CGF5"/>
<dbReference type="InterPro" id="IPR013078">
    <property type="entry name" value="His_Pase_superF_clade-1"/>
</dbReference>
<dbReference type="Proteomes" id="UP000037397">
    <property type="component" value="Unassembled WGS sequence"/>
</dbReference>